<reference evidence="1" key="1">
    <citation type="submission" date="2018-05" db="EMBL/GenBank/DDBJ databases">
        <authorList>
            <person name="Lanie J.A."/>
            <person name="Ng W.-L."/>
            <person name="Kazmierczak K.M."/>
            <person name="Andrzejewski T.M."/>
            <person name="Davidsen T.M."/>
            <person name="Wayne K.J."/>
            <person name="Tettelin H."/>
            <person name="Glass J.I."/>
            <person name="Rusch D."/>
            <person name="Podicherti R."/>
            <person name="Tsui H.-C.T."/>
            <person name="Winkler M.E."/>
        </authorList>
    </citation>
    <scope>NUCLEOTIDE SEQUENCE</scope>
</reference>
<dbReference type="AlphaFoldDB" id="A0A382R2K7"/>
<feature type="non-terminal residue" evidence="1">
    <location>
        <position position="22"/>
    </location>
</feature>
<sequence>MKIENQFVLGHSPATVWAGLSD</sequence>
<proteinExistence type="predicted"/>
<evidence type="ECO:0000313" key="1">
    <source>
        <dbReference type="EMBL" id="SVC91430.1"/>
    </source>
</evidence>
<organism evidence="1">
    <name type="scientific">marine metagenome</name>
    <dbReference type="NCBI Taxonomy" id="408172"/>
    <lineage>
        <taxon>unclassified sequences</taxon>
        <taxon>metagenomes</taxon>
        <taxon>ecological metagenomes</taxon>
    </lineage>
</organism>
<protein>
    <submittedName>
        <fullName evidence="1">Uncharacterized protein</fullName>
    </submittedName>
</protein>
<dbReference type="EMBL" id="UINC01118357">
    <property type="protein sequence ID" value="SVC91430.1"/>
    <property type="molecule type" value="Genomic_DNA"/>
</dbReference>
<accession>A0A382R2K7</accession>
<name>A0A382R2K7_9ZZZZ</name>
<gene>
    <name evidence="1" type="ORF">METZ01_LOCUS344284</name>
</gene>